<feature type="domain" description="Cyclic nucleotide-binding" evidence="3">
    <location>
        <begin position="6"/>
        <end position="122"/>
    </location>
</feature>
<gene>
    <name evidence="4" type="ORF">AVDCRST_MAG19-2635</name>
</gene>
<evidence type="ECO:0000256" key="2">
    <source>
        <dbReference type="ARBA" id="ARBA00023002"/>
    </source>
</evidence>
<dbReference type="SMART" id="SM00100">
    <property type="entry name" value="cNMP"/>
    <property type="match status" value="1"/>
</dbReference>
<evidence type="ECO:0000256" key="1">
    <source>
        <dbReference type="ARBA" id="ARBA00022630"/>
    </source>
</evidence>
<name>A0A6J4V8J6_9BACT</name>
<dbReference type="SUPFAM" id="SSF51905">
    <property type="entry name" value="FAD/NAD(P)-binding domain"/>
    <property type="match status" value="1"/>
</dbReference>
<sequence>MMTEPSSATLSRAQLATLAATGEERTAAAGEVLFRVGDASYPLIAVIEGEVSVSDVNGREVARYGPLAFLGEMDLLSGQTVFATAVASRQLRYVAVESAALRELMSEDGPLSDLLLSTFIARREALQQVPGVGVEVIGTRQGTDTRRILDFARRLGIAFTWRDPDSDDEAARLLSRLAPDEVPLIRVPGGRELRGPTNGELSRALGIGLELEPQEDVDLLIIGAGPAGLGAAVYAASEGLDTLVVERTGLGGQASVSRRIENYLGFPAGISGTELSSRAVAQARKFNARTATPYRALALEPGEDRHVVRLDDDRAVRARAVLIATGADYRRLDVPDLERYEGL</sequence>
<proteinExistence type="predicted"/>
<dbReference type="InterPro" id="IPR014710">
    <property type="entry name" value="RmlC-like_jellyroll"/>
</dbReference>
<dbReference type="CDD" id="cd00038">
    <property type="entry name" value="CAP_ED"/>
    <property type="match status" value="1"/>
</dbReference>
<evidence type="ECO:0000259" key="3">
    <source>
        <dbReference type="PROSITE" id="PS50042"/>
    </source>
</evidence>
<dbReference type="AlphaFoldDB" id="A0A6J4V8J6"/>
<dbReference type="PRINTS" id="PR00469">
    <property type="entry name" value="PNDRDTASEII"/>
</dbReference>
<dbReference type="Gene3D" id="3.50.50.60">
    <property type="entry name" value="FAD/NAD(P)-binding domain"/>
    <property type="match status" value="2"/>
</dbReference>
<dbReference type="PROSITE" id="PS50042">
    <property type="entry name" value="CNMP_BINDING_3"/>
    <property type="match status" value="1"/>
</dbReference>
<dbReference type="SUPFAM" id="SSF51206">
    <property type="entry name" value="cAMP-binding domain-like"/>
    <property type="match status" value="1"/>
</dbReference>
<accession>A0A6J4V8J6</accession>
<dbReference type="EMBL" id="CADCWL010000131">
    <property type="protein sequence ID" value="CAA9569577.1"/>
    <property type="molecule type" value="Genomic_DNA"/>
</dbReference>
<evidence type="ECO:0000313" key="4">
    <source>
        <dbReference type="EMBL" id="CAA9569577.1"/>
    </source>
</evidence>
<protein>
    <submittedName>
        <fullName evidence="4">Thioredoxin reductase</fullName>
        <ecNumber evidence="4">1.8.1.9</ecNumber>
    </submittedName>
</protein>
<dbReference type="InterPro" id="IPR000595">
    <property type="entry name" value="cNMP-bd_dom"/>
</dbReference>
<dbReference type="PANTHER" id="PTHR48105">
    <property type="entry name" value="THIOREDOXIN REDUCTASE 1-RELATED-RELATED"/>
    <property type="match status" value="1"/>
</dbReference>
<dbReference type="GO" id="GO:0004791">
    <property type="term" value="F:thioredoxin-disulfide reductase (NADPH) activity"/>
    <property type="evidence" value="ECO:0007669"/>
    <property type="project" value="UniProtKB-EC"/>
</dbReference>
<organism evidence="4">
    <name type="scientific">uncultured Thermomicrobiales bacterium</name>
    <dbReference type="NCBI Taxonomy" id="1645740"/>
    <lineage>
        <taxon>Bacteria</taxon>
        <taxon>Pseudomonadati</taxon>
        <taxon>Thermomicrobiota</taxon>
        <taxon>Thermomicrobia</taxon>
        <taxon>Thermomicrobiales</taxon>
        <taxon>environmental samples</taxon>
    </lineage>
</organism>
<dbReference type="Pfam" id="PF07992">
    <property type="entry name" value="Pyr_redox_2"/>
    <property type="match status" value="1"/>
</dbReference>
<feature type="non-terminal residue" evidence="4">
    <location>
        <position position="343"/>
    </location>
</feature>
<dbReference type="InterPro" id="IPR023753">
    <property type="entry name" value="FAD/NAD-binding_dom"/>
</dbReference>
<keyword evidence="2 4" id="KW-0560">Oxidoreductase</keyword>
<dbReference type="PRINTS" id="PR00368">
    <property type="entry name" value="FADPNR"/>
</dbReference>
<keyword evidence="1" id="KW-0285">Flavoprotein</keyword>
<reference evidence="4" key="1">
    <citation type="submission" date="2020-02" db="EMBL/GenBank/DDBJ databases">
        <authorList>
            <person name="Meier V. D."/>
        </authorList>
    </citation>
    <scope>NUCLEOTIDE SEQUENCE</scope>
    <source>
        <strain evidence="4">AVDCRST_MAG19</strain>
    </source>
</reference>
<dbReference type="EC" id="1.8.1.9" evidence="4"/>
<dbReference type="InterPro" id="IPR050097">
    <property type="entry name" value="Ferredoxin-NADP_redctase_2"/>
</dbReference>
<dbReference type="Gene3D" id="2.60.120.10">
    <property type="entry name" value="Jelly Rolls"/>
    <property type="match status" value="1"/>
</dbReference>
<dbReference type="Pfam" id="PF00027">
    <property type="entry name" value="cNMP_binding"/>
    <property type="match status" value="1"/>
</dbReference>
<dbReference type="InterPro" id="IPR018490">
    <property type="entry name" value="cNMP-bd_dom_sf"/>
</dbReference>
<dbReference type="InterPro" id="IPR036188">
    <property type="entry name" value="FAD/NAD-bd_sf"/>
</dbReference>